<evidence type="ECO:0000313" key="7">
    <source>
        <dbReference type="WBParaSite" id="HCON_00069380-00001"/>
    </source>
</evidence>
<dbReference type="InterPro" id="IPR051970">
    <property type="entry name" value="TEL2_Regulation"/>
</dbReference>
<proteinExistence type="inferred from homology"/>
<dbReference type="Pfam" id="PF25320">
    <property type="entry name" value="TELO2_ARM"/>
    <property type="match status" value="1"/>
</dbReference>
<dbReference type="PANTHER" id="PTHR15830:SF10">
    <property type="entry name" value="TELOMERE LENGTH REGULATION PROTEIN TEL2 HOMOLOG"/>
    <property type="match status" value="1"/>
</dbReference>
<dbReference type="GO" id="GO:0051083">
    <property type="term" value="P:'de novo' cotranslational protein folding"/>
    <property type="evidence" value="ECO:0007669"/>
    <property type="project" value="TreeGrafter"/>
</dbReference>
<keyword evidence="3" id="KW-0963">Cytoplasm</keyword>
<accession>A0A7I4YB11</accession>
<reference evidence="7" key="1">
    <citation type="submission" date="2020-12" db="UniProtKB">
        <authorList>
            <consortium name="WormBaseParasite"/>
        </authorList>
    </citation>
    <scope>IDENTIFICATION</scope>
    <source>
        <strain evidence="7">MHco3</strain>
    </source>
</reference>
<dbReference type="InterPro" id="IPR019337">
    <property type="entry name" value="Telomere_length_regulation_dom"/>
</dbReference>
<comment type="subcellular location">
    <subcellularLocation>
        <location evidence="1">Cytoplasm</location>
    </subcellularLocation>
</comment>
<dbReference type="InterPro" id="IPR038528">
    <property type="entry name" value="TEL2_C_sf"/>
</dbReference>
<dbReference type="PANTHER" id="PTHR15830">
    <property type="entry name" value="TELOMERE LENGTH REGULATION PROTEIN TEL2 FAMILY MEMBER"/>
    <property type="match status" value="1"/>
</dbReference>
<dbReference type="GO" id="GO:0042162">
    <property type="term" value="F:telomeric DNA binding"/>
    <property type="evidence" value="ECO:0007669"/>
    <property type="project" value="TreeGrafter"/>
</dbReference>
<dbReference type="WBParaSite" id="HCON_00069380-00001">
    <property type="protein sequence ID" value="HCON_00069380-00001"/>
    <property type="gene ID" value="HCON_00069380"/>
</dbReference>
<evidence type="ECO:0000259" key="4">
    <source>
        <dbReference type="Pfam" id="PF10193"/>
    </source>
</evidence>
<dbReference type="Proteomes" id="UP000025227">
    <property type="component" value="Unplaced"/>
</dbReference>
<sequence length="760" mass="85934">MLATSKISQRLDEADERAVILGILADAKQEIQWGKDCSSILEGIIRNINKIVNFLTQNEVSSCVDICFTSANPLHAIPVLVSTLSSPDVVDRIIYWLTLSMREHLDDTLKDSIKTGIDDFLYNTYSEFVTSIVFLREKLLNATNRNKVQFKTPESLRIVEGSLCSALTSSLQHVYDSIIAEKDVDLRVLALLIAKSRTIVVMGTTLLRYVVKWLCSREESAIWDRIAQRIFTDDSIPTRDAEALVIEAALSASKTEDLMRCFGLVIRRNPIVHRVCCTKLFLQRVCEPALVVAMADYLHTAATKDVYVQTIKAAISIWSDVSHVRYVAVEQQMHLTRVILALGRWIDEINASHVWKELFDIAIKGVELRLGNPDVIIRQSGMFVGEAFSGWMGGERLEFEYTEDPWLEEIRRLRDGATKPTEEITSEEISPSPECVDVQLPSSSSAITETQAVDSDDEEDFPAYEVPESEKQFEVLSEGAEPEKKAPAPYYIPKKLVFLEDKFSTKNFEDIRKQCLISCLVMRPEIAPKLGDMVFSRSCAFFHRYLILECFVAAAKELSEFPNESATKKVVELPKKNKEQESNDWRAVVEARIRSHTRRFTSEEKPEVVAPSRFAPVATLFFYPLLRTQTEEHLELKGRDSPFLARLIFTVSDILQKAANAPTVVKMAISLADVVAPLKFHPDAFIRSSVLFSYFSIAVAVPDGVFFELFEEQVRGWIEWTTMCADDVDASEQQRNLARAVMTILLQKLNATNTIEESHS</sequence>
<comment type="similarity">
    <text evidence="2">Belongs to the TEL2 family.</text>
</comment>
<dbReference type="Gene3D" id="1.25.40.720">
    <property type="entry name" value="Telomere length regulation protein 2, C-terminal domain"/>
    <property type="match status" value="1"/>
</dbReference>
<protein>
    <submittedName>
        <fullName evidence="7">Telomere_reg-2 domain-containing protein</fullName>
    </submittedName>
</protein>
<evidence type="ECO:0000256" key="2">
    <source>
        <dbReference type="ARBA" id="ARBA00006133"/>
    </source>
</evidence>
<feature type="domain" description="TELO2 ARM repeat" evidence="5">
    <location>
        <begin position="274"/>
        <end position="390"/>
    </location>
</feature>
<feature type="domain" description="Telomere length regulation protein conserved" evidence="4">
    <location>
        <begin position="494"/>
        <end position="555"/>
    </location>
</feature>
<dbReference type="GO" id="GO:0005829">
    <property type="term" value="C:cytosol"/>
    <property type="evidence" value="ECO:0007669"/>
    <property type="project" value="TreeGrafter"/>
</dbReference>
<dbReference type="GO" id="GO:0051879">
    <property type="term" value="F:Hsp90 protein binding"/>
    <property type="evidence" value="ECO:0007669"/>
    <property type="project" value="TreeGrafter"/>
</dbReference>
<dbReference type="OrthoDB" id="10258062at2759"/>
<dbReference type="OMA" id="NNHWIYL"/>
<organism evidence="6 7">
    <name type="scientific">Haemonchus contortus</name>
    <name type="common">Barber pole worm</name>
    <dbReference type="NCBI Taxonomy" id="6289"/>
    <lineage>
        <taxon>Eukaryota</taxon>
        <taxon>Metazoa</taxon>
        <taxon>Ecdysozoa</taxon>
        <taxon>Nematoda</taxon>
        <taxon>Chromadorea</taxon>
        <taxon>Rhabditida</taxon>
        <taxon>Rhabditina</taxon>
        <taxon>Rhabditomorpha</taxon>
        <taxon>Strongyloidea</taxon>
        <taxon>Trichostrongylidae</taxon>
        <taxon>Haemonchus</taxon>
    </lineage>
</organism>
<dbReference type="AlphaFoldDB" id="A0A7I4YB11"/>
<evidence type="ECO:0000256" key="3">
    <source>
        <dbReference type="ARBA" id="ARBA00022490"/>
    </source>
</evidence>
<evidence type="ECO:0000259" key="5">
    <source>
        <dbReference type="Pfam" id="PF25320"/>
    </source>
</evidence>
<dbReference type="InterPro" id="IPR057348">
    <property type="entry name" value="TELO2_ARM"/>
</dbReference>
<evidence type="ECO:0000256" key="1">
    <source>
        <dbReference type="ARBA" id="ARBA00004496"/>
    </source>
</evidence>
<keyword evidence="6" id="KW-1185">Reference proteome</keyword>
<evidence type="ECO:0000313" key="6">
    <source>
        <dbReference type="Proteomes" id="UP000025227"/>
    </source>
</evidence>
<dbReference type="Pfam" id="PF10193">
    <property type="entry name" value="Telomere_reg-2"/>
    <property type="match status" value="1"/>
</dbReference>
<name>A0A7I4YB11_HAECO</name>